<reference evidence="2 3" key="1">
    <citation type="journal article" date="2003" name="Int. J. Syst. Evol. Microbiol.">
        <title>Halobacillus salinus sp. nov., isolated from a salt lake on the coast of the East Sea in Korea.</title>
        <authorList>
            <person name="Yoon J.H."/>
            <person name="Kang K.H."/>
            <person name="Park Y.H."/>
        </authorList>
    </citation>
    <scope>NUCLEOTIDE SEQUENCE [LARGE SCALE GENOMIC DNA]</scope>
    <source>
        <strain evidence="2 3">HSL-3</strain>
    </source>
</reference>
<dbReference type="Proteomes" id="UP000297982">
    <property type="component" value="Unassembled WGS sequence"/>
</dbReference>
<dbReference type="InterPro" id="IPR016047">
    <property type="entry name" value="M23ase_b-sheet_dom"/>
</dbReference>
<dbReference type="STRING" id="192814.GCA_900166575_00688"/>
<name>A0A4Z0H303_9BACI</name>
<dbReference type="PANTHER" id="PTHR21666:SF270">
    <property type="entry name" value="MUREIN HYDROLASE ACTIVATOR ENVC"/>
    <property type="match status" value="1"/>
</dbReference>
<dbReference type="SUPFAM" id="SSF51261">
    <property type="entry name" value="Duplicated hybrid motif"/>
    <property type="match status" value="1"/>
</dbReference>
<organism evidence="2 3">
    <name type="scientific">Halobacillus salinus</name>
    <dbReference type="NCBI Taxonomy" id="192814"/>
    <lineage>
        <taxon>Bacteria</taxon>
        <taxon>Bacillati</taxon>
        <taxon>Bacillota</taxon>
        <taxon>Bacilli</taxon>
        <taxon>Bacillales</taxon>
        <taxon>Bacillaceae</taxon>
        <taxon>Halobacillus</taxon>
    </lineage>
</organism>
<protein>
    <submittedName>
        <fullName evidence="2">M23 family metallopeptidase</fullName>
    </submittedName>
</protein>
<dbReference type="InterPro" id="IPR011055">
    <property type="entry name" value="Dup_hybrid_motif"/>
</dbReference>
<dbReference type="GO" id="GO:0004222">
    <property type="term" value="F:metalloendopeptidase activity"/>
    <property type="evidence" value="ECO:0007669"/>
    <property type="project" value="TreeGrafter"/>
</dbReference>
<comment type="caution">
    <text evidence="2">The sequence shown here is derived from an EMBL/GenBank/DDBJ whole genome shotgun (WGS) entry which is preliminary data.</text>
</comment>
<dbReference type="CDD" id="cd12797">
    <property type="entry name" value="M23_peptidase"/>
    <property type="match status" value="1"/>
</dbReference>
<keyword evidence="3" id="KW-1185">Reference proteome</keyword>
<dbReference type="InterPro" id="IPR050570">
    <property type="entry name" value="Cell_wall_metabolism_enzyme"/>
</dbReference>
<dbReference type="EMBL" id="SRJC01000001">
    <property type="protein sequence ID" value="TGB03791.1"/>
    <property type="molecule type" value="Genomic_DNA"/>
</dbReference>
<sequence>MSKENVPFERDQLGNHLVNGDYTSVYNNTSEAFQDQVSFDQFKKLGEGFIPGDANLTLQTSFSLNGQDRDTWVDDSGELGALAAYDKTETIIGLQLLPLESYPETDQTFTKTSFELPFQDEWLVFWGGTNELANYHYAHDNQRYAYDFVVSEDGQSFVGDGSRNENYHTFGKKVVAPADGEVVRVVDGIKDNEPVGTMNADSPAGNYVVIDHGNEEYSFLAHFQKGSIQVEEGDQIRQGDVLGAAGNSGNSSEPHIHFHVSDSPDLDKGSSIRIQWESGKEYLQGQIISND</sequence>
<accession>A0A4Z0H303</accession>
<proteinExistence type="predicted"/>
<feature type="domain" description="M23ase beta-sheet core" evidence="1">
    <location>
        <begin position="171"/>
        <end position="261"/>
    </location>
</feature>
<dbReference type="Gene3D" id="2.70.70.10">
    <property type="entry name" value="Glucose Permease (Domain IIA)"/>
    <property type="match status" value="1"/>
</dbReference>
<dbReference type="Pfam" id="PF01551">
    <property type="entry name" value="Peptidase_M23"/>
    <property type="match status" value="1"/>
</dbReference>
<dbReference type="PANTHER" id="PTHR21666">
    <property type="entry name" value="PEPTIDASE-RELATED"/>
    <property type="match status" value="1"/>
</dbReference>
<evidence type="ECO:0000313" key="3">
    <source>
        <dbReference type="Proteomes" id="UP000297982"/>
    </source>
</evidence>
<dbReference type="RefSeq" id="WP_135326501.1">
    <property type="nucleotide sequence ID" value="NZ_SRJC01000001.1"/>
</dbReference>
<evidence type="ECO:0000313" key="2">
    <source>
        <dbReference type="EMBL" id="TGB03791.1"/>
    </source>
</evidence>
<dbReference type="AlphaFoldDB" id="A0A4Z0H303"/>
<evidence type="ECO:0000259" key="1">
    <source>
        <dbReference type="Pfam" id="PF01551"/>
    </source>
</evidence>
<gene>
    <name evidence="2" type="ORF">E4663_01935</name>
</gene>